<dbReference type="Proteomes" id="UP000567179">
    <property type="component" value="Unassembled WGS sequence"/>
</dbReference>
<reference evidence="7 8" key="1">
    <citation type="journal article" date="2020" name="ISME J.">
        <title>Uncovering the hidden diversity of litter-decomposition mechanisms in mushroom-forming fungi.</title>
        <authorList>
            <person name="Floudas D."/>
            <person name="Bentzer J."/>
            <person name="Ahren D."/>
            <person name="Johansson T."/>
            <person name="Persson P."/>
            <person name="Tunlid A."/>
        </authorList>
    </citation>
    <scope>NUCLEOTIDE SEQUENCE [LARGE SCALE GENOMIC DNA]</scope>
    <source>
        <strain evidence="7 8">CBS 101986</strain>
    </source>
</reference>
<dbReference type="InterPro" id="IPR051694">
    <property type="entry name" value="Immunoregulatory_rcpt-like"/>
</dbReference>
<feature type="region of interest" description="Disordered" evidence="5">
    <location>
        <begin position="145"/>
        <end position="174"/>
    </location>
</feature>
<feature type="compositionally biased region" description="Polar residues" evidence="5">
    <location>
        <begin position="744"/>
        <end position="753"/>
    </location>
</feature>
<keyword evidence="2 6" id="KW-0812">Transmembrane</keyword>
<evidence type="ECO:0000256" key="3">
    <source>
        <dbReference type="ARBA" id="ARBA00022989"/>
    </source>
</evidence>
<evidence type="ECO:0000256" key="4">
    <source>
        <dbReference type="ARBA" id="ARBA00023136"/>
    </source>
</evidence>
<name>A0A8H5FBB4_9AGAR</name>
<keyword evidence="3 6" id="KW-1133">Transmembrane helix</keyword>
<sequence length="1140" mass="120303">MSTTTQIFDDRLKDFQYQGFWFNTGTWTASNGQSGTLASTNDQNANFTFTFPVAAVGFRFYGMKRSRGASFGICVDCDPNNLAFKNIDAFDPTDSGQNPPSVLYSQNFSSPSVHVIIVRNQADPRGSPPGNSQLTLDRFELDVPSDAPNTITVTQSPTTTPTSNTGGGNQNDSSTNEVPIGGIVGGAVGGLAAIALLILLIFWLRRRNKDTRSNMVATPLEAPEMRNAAAPPSDPEMATTTASAPSRGGWRNGYGQAAYEKGGRHHPQASFSSNPSSNGNTTITTTNLATTSTGLFSPSSPPPGPSSLSSPSRSINEFSFASGSRPVREQDAGPAPRNFAYDDDAETLPPEYGQLFRDPTQVYDNRSPLFKYTGAWDVGGTWNASNGQSGTLASTNNRSSSASFTFPSAASAFRYYGMKRSQGGLYGICFDCNLDNLNVSLTNTSLFVTIDAFNQTDAGDSPPSLLYSRTFASPSFHVVVLLNEVDSRGSPPGNSQVTIDRFELDVPAAPQNNITNITTTTSYHPPHTKSNGVGIPSGISGDGNTALTVVGTETTKSTASHVEGAANLGPIVGGTLGGLAAITILLLLIFWRRWRKHNKRSHLTPMSEKLPISTLDAASPKPPSEGLVIASDKLAIIVLSSLQLVSAWPGGMGSGQRILDRVGFNFSNLLPAHLVPTQPPLIISESAAPTSPDKKPVTCELVTQMSTITQVLDDSNLKIEHTDNWWRGGTWATSIGGSDISSGTNDPNGSASLNDLRGIPPRNLIDRVELDVSFPTLQDSITVTSLFIPNVQPSSADENEGAGSTPATQPGVATTTGPISPVTSMSSTPMSAIPIETTRSTTRTPLLVTSSSLSKHTLSTSSSSLAGQQSQSQTDPVSPPSLSTVATSAGVSDSGTPSVGTTRATSPSIPSGVIGGALGGLAVLAFLILVIFQRRMKKRQTSLVNTARPFQVPERSTTTLEPTTTTRIITLTGSNSGWTTGSGLGSHEKRGHPHAPSSSRPSENTISPNLSSAPLLNASSPPSGRRTGSVFLNSTSGSLHSPNSNSNTPNPRAPSPRRELDAGPVPQQLMSDEDDGSVTVLPPAYGQLFGNHTSERLSQYERRNSQTRPLLRSTAIPIESPPPNGRFVISSPVFQPVRRS</sequence>
<feature type="compositionally biased region" description="Polar residues" evidence="5">
    <location>
        <begin position="1030"/>
        <end position="1040"/>
    </location>
</feature>
<keyword evidence="8" id="KW-1185">Reference proteome</keyword>
<dbReference type="GO" id="GO:0071944">
    <property type="term" value="C:cell periphery"/>
    <property type="evidence" value="ECO:0007669"/>
    <property type="project" value="UniProtKB-ARBA"/>
</dbReference>
<dbReference type="EMBL" id="JAACJJ010000001">
    <property type="protein sequence ID" value="KAF5330700.1"/>
    <property type="molecule type" value="Genomic_DNA"/>
</dbReference>
<dbReference type="PANTHER" id="PTHR15549">
    <property type="entry name" value="PAIRED IMMUNOGLOBULIN-LIKE TYPE 2 RECEPTOR"/>
    <property type="match status" value="1"/>
</dbReference>
<feature type="compositionally biased region" description="Low complexity" evidence="5">
    <location>
        <begin position="148"/>
        <end position="164"/>
    </location>
</feature>
<feature type="region of interest" description="Disordered" evidence="5">
    <location>
        <begin position="215"/>
        <end position="346"/>
    </location>
</feature>
<gene>
    <name evidence="7" type="ORF">D9619_005967</name>
</gene>
<feature type="transmembrane region" description="Helical" evidence="6">
    <location>
        <begin position="180"/>
        <end position="204"/>
    </location>
</feature>
<feature type="compositionally biased region" description="Low complexity" evidence="5">
    <location>
        <begin position="1007"/>
        <end position="1023"/>
    </location>
</feature>
<evidence type="ECO:0000256" key="2">
    <source>
        <dbReference type="ARBA" id="ARBA00022692"/>
    </source>
</evidence>
<dbReference type="PANTHER" id="PTHR15549:SF26">
    <property type="entry name" value="AXIAL BUDDING PATTERN PROTEIN 2-RELATED"/>
    <property type="match status" value="1"/>
</dbReference>
<accession>A0A8H5FBB4</accession>
<organism evidence="7 8">
    <name type="scientific">Psilocybe cf. subviscida</name>
    <dbReference type="NCBI Taxonomy" id="2480587"/>
    <lineage>
        <taxon>Eukaryota</taxon>
        <taxon>Fungi</taxon>
        <taxon>Dikarya</taxon>
        <taxon>Basidiomycota</taxon>
        <taxon>Agaricomycotina</taxon>
        <taxon>Agaricomycetes</taxon>
        <taxon>Agaricomycetidae</taxon>
        <taxon>Agaricales</taxon>
        <taxon>Agaricineae</taxon>
        <taxon>Strophariaceae</taxon>
        <taxon>Psilocybe</taxon>
    </lineage>
</organism>
<feature type="region of interest" description="Disordered" evidence="5">
    <location>
        <begin position="792"/>
        <end position="912"/>
    </location>
</feature>
<feature type="compositionally biased region" description="Polar residues" evidence="5">
    <location>
        <begin position="996"/>
        <end position="1006"/>
    </location>
</feature>
<protein>
    <submittedName>
        <fullName evidence="7">Uncharacterized protein</fullName>
    </submittedName>
</protein>
<feature type="region of interest" description="Disordered" evidence="5">
    <location>
        <begin position="954"/>
        <end position="1078"/>
    </location>
</feature>
<feature type="compositionally biased region" description="Low complexity" evidence="5">
    <location>
        <begin position="954"/>
        <end position="981"/>
    </location>
</feature>
<feature type="compositionally biased region" description="Polar residues" evidence="5">
    <location>
        <begin position="880"/>
        <end position="909"/>
    </location>
</feature>
<comment type="subcellular location">
    <subcellularLocation>
        <location evidence="1">Membrane</location>
        <topology evidence="1">Single-pass membrane protein</topology>
    </subcellularLocation>
</comment>
<feature type="region of interest" description="Disordered" evidence="5">
    <location>
        <begin position="737"/>
        <end position="758"/>
    </location>
</feature>
<feature type="transmembrane region" description="Helical" evidence="6">
    <location>
        <begin position="571"/>
        <end position="591"/>
    </location>
</feature>
<feature type="transmembrane region" description="Helical" evidence="6">
    <location>
        <begin position="912"/>
        <end position="932"/>
    </location>
</feature>
<feature type="compositionally biased region" description="Polar residues" evidence="5">
    <location>
        <begin position="805"/>
        <end position="818"/>
    </location>
</feature>
<evidence type="ECO:0000256" key="5">
    <source>
        <dbReference type="SAM" id="MobiDB-lite"/>
    </source>
</evidence>
<keyword evidence="4 6" id="KW-0472">Membrane</keyword>
<dbReference type="OrthoDB" id="3359616at2759"/>
<dbReference type="GO" id="GO:0016020">
    <property type="term" value="C:membrane"/>
    <property type="evidence" value="ECO:0007669"/>
    <property type="project" value="UniProtKB-SubCell"/>
</dbReference>
<comment type="caution">
    <text evidence="7">The sequence shown here is derived from an EMBL/GenBank/DDBJ whole genome shotgun (WGS) entry which is preliminary data.</text>
</comment>
<feature type="compositionally biased region" description="Low complexity" evidence="5">
    <location>
        <begin position="1041"/>
        <end position="1050"/>
    </location>
</feature>
<evidence type="ECO:0000256" key="6">
    <source>
        <dbReference type="SAM" id="Phobius"/>
    </source>
</evidence>
<proteinExistence type="predicted"/>
<evidence type="ECO:0000313" key="7">
    <source>
        <dbReference type="EMBL" id="KAF5330700.1"/>
    </source>
</evidence>
<dbReference type="AlphaFoldDB" id="A0A8H5FBB4"/>
<feature type="compositionally biased region" description="Low complexity" evidence="5">
    <location>
        <begin position="820"/>
        <end position="831"/>
    </location>
</feature>
<evidence type="ECO:0000313" key="8">
    <source>
        <dbReference type="Proteomes" id="UP000567179"/>
    </source>
</evidence>
<evidence type="ECO:0000256" key="1">
    <source>
        <dbReference type="ARBA" id="ARBA00004167"/>
    </source>
</evidence>
<feature type="compositionally biased region" description="Low complexity" evidence="5">
    <location>
        <begin position="846"/>
        <end position="874"/>
    </location>
</feature>
<feature type="compositionally biased region" description="Low complexity" evidence="5">
    <location>
        <begin position="270"/>
        <end position="293"/>
    </location>
</feature>